<accession>A0AAV7TTI8</accession>
<sequence>MGGRRPGHQSCESRGPTGLPSGSRSHSRSRLCTIAGSGRSPSPPLAAKAHEGQRTAPGPAPRSSTSAPFLAAPTMLHFSPGPPGRHRQARPRRSRPQDKQKLSFSPRPGGASLGVGHLARRPGRAPPPLH</sequence>
<feature type="region of interest" description="Disordered" evidence="1">
    <location>
        <begin position="1"/>
        <end position="130"/>
    </location>
</feature>
<dbReference type="AlphaFoldDB" id="A0AAV7TTI8"/>
<evidence type="ECO:0000313" key="3">
    <source>
        <dbReference type="Proteomes" id="UP001066276"/>
    </source>
</evidence>
<dbReference type="Proteomes" id="UP001066276">
    <property type="component" value="Chromosome 3_2"/>
</dbReference>
<keyword evidence="3" id="KW-1185">Reference proteome</keyword>
<evidence type="ECO:0000313" key="2">
    <source>
        <dbReference type="EMBL" id="KAJ1179735.1"/>
    </source>
</evidence>
<organism evidence="2 3">
    <name type="scientific">Pleurodeles waltl</name>
    <name type="common">Iberian ribbed newt</name>
    <dbReference type="NCBI Taxonomy" id="8319"/>
    <lineage>
        <taxon>Eukaryota</taxon>
        <taxon>Metazoa</taxon>
        <taxon>Chordata</taxon>
        <taxon>Craniata</taxon>
        <taxon>Vertebrata</taxon>
        <taxon>Euteleostomi</taxon>
        <taxon>Amphibia</taxon>
        <taxon>Batrachia</taxon>
        <taxon>Caudata</taxon>
        <taxon>Salamandroidea</taxon>
        <taxon>Salamandridae</taxon>
        <taxon>Pleurodelinae</taxon>
        <taxon>Pleurodeles</taxon>
    </lineage>
</organism>
<evidence type="ECO:0000256" key="1">
    <source>
        <dbReference type="SAM" id="MobiDB-lite"/>
    </source>
</evidence>
<name>A0AAV7TTI8_PLEWA</name>
<proteinExistence type="predicted"/>
<comment type="caution">
    <text evidence="2">The sequence shown here is derived from an EMBL/GenBank/DDBJ whole genome shotgun (WGS) entry which is preliminary data.</text>
</comment>
<protein>
    <submittedName>
        <fullName evidence="2">Uncharacterized protein</fullName>
    </submittedName>
</protein>
<gene>
    <name evidence="2" type="ORF">NDU88_004969</name>
</gene>
<reference evidence="2" key="1">
    <citation type="journal article" date="2022" name="bioRxiv">
        <title>Sequencing and chromosome-scale assembly of the giantPleurodeles waltlgenome.</title>
        <authorList>
            <person name="Brown T."/>
            <person name="Elewa A."/>
            <person name="Iarovenko S."/>
            <person name="Subramanian E."/>
            <person name="Araus A.J."/>
            <person name="Petzold A."/>
            <person name="Susuki M."/>
            <person name="Suzuki K.-i.T."/>
            <person name="Hayashi T."/>
            <person name="Toyoda A."/>
            <person name="Oliveira C."/>
            <person name="Osipova E."/>
            <person name="Leigh N.D."/>
            <person name="Simon A."/>
            <person name="Yun M.H."/>
        </authorList>
    </citation>
    <scope>NUCLEOTIDE SEQUENCE</scope>
    <source>
        <strain evidence="2">20211129_DDA</strain>
        <tissue evidence="2">Liver</tissue>
    </source>
</reference>
<feature type="compositionally biased region" description="Basic residues" evidence="1">
    <location>
        <begin position="84"/>
        <end position="94"/>
    </location>
</feature>
<dbReference type="EMBL" id="JANPWB010000006">
    <property type="protein sequence ID" value="KAJ1179735.1"/>
    <property type="molecule type" value="Genomic_DNA"/>
</dbReference>